<feature type="region of interest" description="Disordered" evidence="2">
    <location>
        <begin position="166"/>
        <end position="209"/>
    </location>
</feature>
<dbReference type="Pfam" id="PF08711">
    <property type="entry name" value="Med26"/>
    <property type="match status" value="1"/>
</dbReference>
<feature type="region of interest" description="Disordered" evidence="2">
    <location>
        <begin position="589"/>
        <end position="613"/>
    </location>
</feature>
<evidence type="ECO:0000313" key="5">
    <source>
        <dbReference type="Proteomes" id="UP000250235"/>
    </source>
</evidence>
<dbReference type="PROSITE" id="PS51319">
    <property type="entry name" value="TFIIS_N"/>
    <property type="match status" value="1"/>
</dbReference>
<feature type="region of interest" description="Disordered" evidence="2">
    <location>
        <begin position="526"/>
        <end position="551"/>
    </location>
</feature>
<dbReference type="Gene3D" id="1.20.930.10">
    <property type="entry name" value="Conserved domain common to transcription factors TFIIS, elongin A, CRSP70"/>
    <property type="match status" value="1"/>
</dbReference>
<reference evidence="4 5" key="1">
    <citation type="journal article" date="2015" name="Proc. Natl. Acad. Sci. U.S.A.">
        <title>The resurrection genome of Boea hygrometrica: A blueprint for survival of dehydration.</title>
        <authorList>
            <person name="Xiao L."/>
            <person name="Yang G."/>
            <person name="Zhang L."/>
            <person name="Yang X."/>
            <person name="Zhao S."/>
            <person name="Ji Z."/>
            <person name="Zhou Q."/>
            <person name="Hu M."/>
            <person name="Wang Y."/>
            <person name="Chen M."/>
            <person name="Xu Y."/>
            <person name="Jin H."/>
            <person name="Xiao X."/>
            <person name="Hu G."/>
            <person name="Bao F."/>
            <person name="Hu Y."/>
            <person name="Wan P."/>
            <person name="Li L."/>
            <person name="Deng X."/>
            <person name="Kuang T."/>
            <person name="Xiang C."/>
            <person name="Zhu J.K."/>
            <person name="Oliver M.J."/>
            <person name="He Y."/>
        </authorList>
    </citation>
    <scope>NUCLEOTIDE SEQUENCE [LARGE SCALE GENOMIC DNA]</scope>
    <source>
        <strain evidence="5">cv. XS01</strain>
    </source>
</reference>
<protein>
    <recommendedName>
        <fullName evidence="3">TFIIS N-terminal domain-containing protein</fullName>
    </recommendedName>
</protein>
<name>A0A2Z7ALQ8_9LAMI</name>
<dbReference type="AlphaFoldDB" id="A0A2Z7ALQ8"/>
<dbReference type="Proteomes" id="UP000250235">
    <property type="component" value="Unassembled WGS sequence"/>
</dbReference>
<dbReference type="PANTHER" id="PTHR47292">
    <property type="entry name" value="TRANSCRIPTION ELONGATION FACTOR (TFIIS) FAMILY PROTEIN-RELATED"/>
    <property type="match status" value="1"/>
</dbReference>
<dbReference type="PANTHER" id="PTHR47292:SF1">
    <property type="entry name" value="TRANSCRIPTION ELONGATION FACTOR (TFIIS) FAMILY PROTEIN"/>
    <property type="match status" value="1"/>
</dbReference>
<dbReference type="EMBL" id="KV016225">
    <property type="protein sequence ID" value="KZV20129.1"/>
    <property type="molecule type" value="Genomic_DNA"/>
</dbReference>
<evidence type="ECO:0000313" key="4">
    <source>
        <dbReference type="EMBL" id="KZV20129.1"/>
    </source>
</evidence>
<organism evidence="4 5">
    <name type="scientific">Dorcoceras hygrometricum</name>
    <dbReference type="NCBI Taxonomy" id="472368"/>
    <lineage>
        <taxon>Eukaryota</taxon>
        <taxon>Viridiplantae</taxon>
        <taxon>Streptophyta</taxon>
        <taxon>Embryophyta</taxon>
        <taxon>Tracheophyta</taxon>
        <taxon>Spermatophyta</taxon>
        <taxon>Magnoliopsida</taxon>
        <taxon>eudicotyledons</taxon>
        <taxon>Gunneridae</taxon>
        <taxon>Pentapetalae</taxon>
        <taxon>asterids</taxon>
        <taxon>lamiids</taxon>
        <taxon>Lamiales</taxon>
        <taxon>Gesneriaceae</taxon>
        <taxon>Didymocarpoideae</taxon>
        <taxon>Trichosporeae</taxon>
        <taxon>Loxocarpinae</taxon>
        <taxon>Dorcoceras</taxon>
    </lineage>
</organism>
<evidence type="ECO:0000259" key="3">
    <source>
        <dbReference type="PROSITE" id="PS51319"/>
    </source>
</evidence>
<feature type="compositionally biased region" description="Low complexity" evidence="2">
    <location>
        <begin position="322"/>
        <end position="333"/>
    </location>
</feature>
<feature type="region of interest" description="Disordered" evidence="2">
    <location>
        <begin position="392"/>
        <end position="413"/>
    </location>
</feature>
<keyword evidence="5" id="KW-1185">Reference proteome</keyword>
<dbReference type="GO" id="GO:0005634">
    <property type="term" value="C:nucleus"/>
    <property type="evidence" value="ECO:0007669"/>
    <property type="project" value="UniProtKB-SubCell"/>
</dbReference>
<feature type="region of interest" description="Disordered" evidence="2">
    <location>
        <begin position="319"/>
        <end position="346"/>
    </location>
</feature>
<evidence type="ECO:0000256" key="2">
    <source>
        <dbReference type="SAM" id="MobiDB-lite"/>
    </source>
</evidence>
<evidence type="ECO:0000256" key="1">
    <source>
        <dbReference type="PROSITE-ProRule" id="PRU00649"/>
    </source>
</evidence>
<feature type="domain" description="TFIIS N-terminal" evidence="3">
    <location>
        <begin position="72"/>
        <end position="152"/>
    </location>
</feature>
<proteinExistence type="predicted"/>
<dbReference type="InterPro" id="IPR017923">
    <property type="entry name" value="TFIIS_N"/>
</dbReference>
<gene>
    <name evidence="4" type="ORF">F511_00986</name>
</gene>
<dbReference type="SUPFAM" id="SSF47676">
    <property type="entry name" value="Conserved domain common to transcription factors TFIIS, elongin A, CRSP70"/>
    <property type="match status" value="1"/>
</dbReference>
<feature type="compositionally biased region" description="Basic and acidic residues" evidence="2">
    <location>
        <begin position="334"/>
        <end position="343"/>
    </location>
</feature>
<keyword evidence="1" id="KW-0539">Nucleus</keyword>
<accession>A0A2Z7ALQ8</accession>
<dbReference type="OrthoDB" id="1595674at2759"/>
<dbReference type="InterPro" id="IPR035441">
    <property type="entry name" value="TFIIS/LEDGF_dom_sf"/>
</dbReference>
<feature type="compositionally biased region" description="Low complexity" evidence="2">
    <location>
        <begin position="186"/>
        <end position="195"/>
    </location>
</feature>
<comment type="subcellular location">
    <subcellularLocation>
        <location evidence="1">Nucleus</location>
    </subcellularLocation>
</comment>
<sequence>MMLDDCFTLTEMNHGLTSLSQVMELVEVMQKGRNGSVNATDTIRQWLAVASVIAATENKDCLNLFIQSDGVQLIDKWLKDVQKCINDSDKSLQEETVIHLLHALETLHMRYEKLISSEIWITVEDLLVHGNSKVQGKARVLFESWKLKRESVDSVSLEKVGALANDEMDESEHVQSGSGCSKSPRRYSSPSSDFSGLEKGQESATNELVPSTASEALHPSPVGGACNANKILDSPLGDDSASKVVPPLSKTADGFPMGQSMGTTLVKSSMTAVPMQDMNDGLAEFLQSESTGDLVHAPKFECSPEKFFSLEESKRSENKVISSSSDVANVNDSGTEHGNKISCKEGPPVIDSENFNSCGKDVMDDASYGDKCRSSPPDLSCQAATGVERAAVDSKEQNCSSEKPSEGTVRQPCNLDPVSENQFHDNEGSHNKVMNISELSAEASQMQEFATCIGNPGLAKTNSALDMETSQVTEFAHEEATAEKGQCEFDLNQEVCSEDTDGPVSQNGPSIVSASMCAPGLPVSPMQFEGSHDWRGSANKSDSLPASPGQGPKMPLGFYSIDLNATEIGDGNTRDLLFYKRVPIYSDLHSGESSVDTDSRKSEHHDLNLNVTSEDDGVPSDWRIWHHLPEANDHQHRSHSSPVSSKQPLSIIDLNDQPMFLNDSCDISCLSKVNVSRGIKTDESIISIMGARVKVNSKDLVPQAILFPNDRTPGLTFDVKVGRTESCFAIGSVLPYTHSPVYGYNNLAPFPEVDMLPSSSLYGSGGRIPYMVDSRGPSVIPQTADAGFSESPFVSNMMSSDEAGPSGSGYDLNSVAMVKDGGGDSLVLRDFLNIGPVRSIDDDLRNNTLLTIGSVVSRKRKEPDNVLEHYPFRNYTPPWN</sequence>
<feature type="compositionally biased region" description="Basic and acidic residues" evidence="2">
    <location>
        <begin position="597"/>
        <end position="607"/>
    </location>
</feature>